<dbReference type="InterPro" id="IPR029493">
    <property type="entry name" value="RecD2-like_HHH"/>
</dbReference>
<evidence type="ECO:0000313" key="4">
    <source>
        <dbReference type="EMBL" id="MFF1277852.1"/>
    </source>
</evidence>
<sequence>MEHAVSTETPEDAEPERADGTPAEGAQVSEAEAELAAQRLERERIEQRKAERQGPIEAGGKLSGTAADLLAAVRAVESGEKPAAPVFEEARPAPRRAAPEPVRRAPAVAPGVPAAGAVEDVREVLVQGGAPEGLAVQAAGVLGEGAAEVLRADPWQLLRIAGVRPEQADGFARALLGAEAGPGDERRGRAVTVWLLEQAAPAGHTVLEMAALTDALGRQGVPDPEEAVQNAISEGDVLVFQDALEEAGEDEEQPVRVQVGLERFAMAEESLADGLARLVNSAPEPDGAGEEWERAAASAEGSAGELIRAVAGHGLVLHTGGEASVAEPAALLNAAHGLGLRVWAATHGPVGRARFASLVEGPGVATVAGLLSGTEGPGRDADGALDVDLLVVLDAPQLDVEAAALVTESLPDGARLVLAGDPGVLWSVGPGRVFADLLAARVCPQIASRRPDPGPLGELVSGIGVGELNQVAAPGKEVVIVPVRDAGEAVHRTVQLVADSVPRAIGVPVEETQVITPGHGGAAGTRVLNAALKERLNPGPGRFGGFDPGDRVAYSPAPGRMLPGRVVRADGEGLHLACGGEEIVVPPERVEQSVRHGWALTAHQAVGCRWPAVVVVLPGDAAQALSRPWVYTAFGRAGRHLSVVHGVEQALPRAVAEVAAKPRTTRLPALLAPQVPADADG</sequence>
<keyword evidence="5" id="KW-1185">Reference proteome</keyword>
<feature type="region of interest" description="Disordered" evidence="1">
    <location>
        <begin position="79"/>
        <end position="104"/>
    </location>
</feature>
<evidence type="ECO:0000259" key="3">
    <source>
        <dbReference type="Pfam" id="PF14490"/>
    </source>
</evidence>
<evidence type="ECO:0000256" key="1">
    <source>
        <dbReference type="SAM" id="MobiDB-lite"/>
    </source>
</evidence>
<dbReference type="Pfam" id="PF14490">
    <property type="entry name" value="HHH_RecD2"/>
    <property type="match status" value="1"/>
</dbReference>
<organism evidence="4 5">
    <name type="scientific">Streptomyces marokkonensis</name>
    <dbReference type="NCBI Taxonomy" id="324855"/>
    <lineage>
        <taxon>Bacteria</taxon>
        <taxon>Bacillati</taxon>
        <taxon>Actinomycetota</taxon>
        <taxon>Actinomycetes</taxon>
        <taxon>Kitasatosporales</taxon>
        <taxon>Streptomycetaceae</taxon>
        <taxon>Streptomyces</taxon>
    </lineage>
</organism>
<gene>
    <name evidence="4" type="ORF">ACFVZC_31350</name>
</gene>
<feature type="region of interest" description="Disordered" evidence="1">
    <location>
        <begin position="1"/>
        <end position="63"/>
    </location>
</feature>
<dbReference type="RefSeq" id="WP_388239946.1">
    <property type="nucleotide sequence ID" value="NZ_JBHVZQ010000043.1"/>
</dbReference>
<evidence type="ECO:0000259" key="2">
    <source>
        <dbReference type="Pfam" id="PF13538"/>
    </source>
</evidence>
<feature type="compositionally biased region" description="Basic and acidic residues" evidence="1">
    <location>
        <begin position="88"/>
        <end position="103"/>
    </location>
</feature>
<dbReference type="Proteomes" id="UP001601627">
    <property type="component" value="Unassembled WGS sequence"/>
</dbReference>
<dbReference type="Gene3D" id="2.30.30.940">
    <property type="match status" value="1"/>
</dbReference>
<proteinExistence type="predicted"/>
<comment type="caution">
    <text evidence="4">The sequence shown here is derived from an EMBL/GenBank/DDBJ whole genome shotgun (WGS) entry which is preliminary data.</text>
</comment>
<name>A0ABW6QF38_9ACTN</name>
<protein>
    <submittedName>
        <fullName evidence="4">Helix-hairpin-helix domain-containing protein</fullName>
    </submittedName>
</protein>
<feature type="compositionally biased region" description="Basic and acidic residues" evidence="1">
    <location>
        <begin position="39"/>
        <end position="54"/>
    </location>
</feature>
<dbReference type="Gene3D" id="3.40.50.300">
    <property type="entry name" value="P-loop containing nucleotide triphosphate hydrolases"/>
    <property type="match status" value="2"/>
</dbReference>
<dbReference type="EMBL" id="JBHVZQ010000043">
    <property type="protein sequence ID" value="MFF1277852.1"/>
    <property type="molecule type" value="Genomic_DNA"/>
</dbReference>
<feature type="domain" description="ATP-dependent RecD2 DNA helicase-like helix-hairpin-helix" evidence="3">
    <location>
        <begin position="117"/>
        <end position="206"/>
    </location>
</feature>
<accession>A0ABW6QF38</accession>
<dbReference type="Pfam" id="PF13538">
    <property type="entry name" value="UvrD_C_2"/>
    <property type="match status" value="1"/>
</dbReference>
<evidence type="ECO:0000313" key="5">
    <source>
        <dbReference type="Proteomes" id="UP001601627"/>
    </source>
</evidence>
<feature type="domain" description="UvrD-like helicase C-terminal" evidence="2">
    <location>
        <begin position="596"/>
        <end position="644"/>
    </location>
</feature>
<dbReference type="InterPro" id="IPR027417">
    <property type="entry name" value="P-loop_NTPase"/>
</dbReference>
<reference evidence="4 5" key="1">
    <citation type="submission" date="2024-09" db="EMBL/GenBank/DDBJ databases">
        <title>The Natural Products Discovery Center: Release of the First 8490 Sequenced Strains for Exploring Actinobacteria Biosynthetic Diversity.</title>
        <authorList>
            <person name="Kalkreuter E."/>
            <person name="Kautsar S.A."/>
            <person name="Yang D."/>
            <person name="Bader C.D."/>
            <person name="Teijaro C.N."/>
            <person name="Fluegel L."/>
            <person name="Davis C.M."/>
            <person name="Simpson J.R."/>
            <person name="Lauterbach L."/>
            <person name="Steele A.D."/>
            <person name="Gui C."/>
            <person name="Meng S."/>
            <person name="Li G."/>
            <person name="Viehrig K."/>
            <person name="Ye F."/>
            <person name="Su P."/>
            <person name="Kiefer A.F."/>
            <person name="Nichols A."/>
            <person name="Cepeda A.J."/>
            <person name="Yan W."/>
            <person name="Fan B."/>
            <person name="Jiang Y."/>
            <person name="Adhikari A."/>
            <person name="Zheng C.-J."/>
            <person name="Schuster L."/>
            <person name="Cowan T.M."/>
            <person name="Smanski M.J."/>
            <person name="Chevrette M.G."/>
            <person name="De Carvalho L.P.S."/>
            <person name="Shen B."/>
        </authorList>
    </citation>
    <scope>NUCLEOTIDE SEQUENCE [LARGE SCALE GENOMIC DNA]</scope>
    <source>
        <strain evidence="4 5">NPDC058328</strain>
    </source>
</reference>
<dbReference type="InterPro" id="IPR027785">
    <property type="entry name" value="UvrD-like_helicase_C"/>
</dbReference>
<dbReference type="SUPFAM" id="SSF52540">
    <property type="entry name" value="P-loop containing nucleoside triphosphate hydrolases"/>
    <property type="match status" value="1"/>
</dbReference>